<evidence type="ECO:0000313" key="2">
    <source>
        <dbReference type="EMBL" id="KAF1755166.1"/>
    </source>
</evidence>
<dbReference type="AlphaFoldDB" id="A0A6A5GKN4"/>
<dbReference type="Proteomes" id="UP000483820">
    <property type="component" value="Chromosome V"/>
</dbReference>
<dbReference type="InterPro" id="IPR002900">
    <property type="entry name" value="DUF38/FTH_CAE_spp"/>
</dbReference>
<dbReference type="CTD" id="9807908"/>
<evidence type="ECO:0000313" key="3">
    <source>
        <dbReference type="Proteomes" id="UP000483820"/>
    </source>
</evidence>
<dbReference type="RefSeq" id="XP_053583379.1">
    <property type="nucleotide sequence ID" value="XM_053734466.1"/>
</dbReference>
<comment type="caution">
    <text evidence="2">The sequence shown here is derived from an EMBL/GenBank/DDBJ whole genome shotgun (WGS) entry which is preliminary data.</text>
</comment>
<dbReference type="PANTHER" id="PTHR23015">
    <property type="entry name" value="UNCHARACTERIZED C.ELEGANS PROTEIN"/>
    <property type="match status" value="1"/>
</dbReference>
<dbReference type="PANTHER" id="PTHR23015:SF25">
    <property type="entry name" value="DUF38 DOMAIN-CONTAINING PROTEIN-RELATED"/>
    <property type="match status" value="1"/>
</dbReference>
<gene>
    <name evidence="2" type="ORF">GCK72_021735</name>
</gene>
<dbReference type="GeneID" id="9807908"/>
<sequence>MHGNVDQSIVMESCLDRKILTTINLNVEDDLRKVVELDHWRSEEKKRFEVLVNFYGTVGSEEEMNVVIEAFSRYLFLQDITVIADSLEPSKICELLKIPFLWDDTRRIKHQILLAADEKIEIRLTEGVDDLEFYRKSVHPHIVTTFGNGFQHKISRVQGDRSNWMRVFTNTTILEVILDYAQCFGINNLRRTCHPIQDTIDYLKPSPMIDSLYIGLPESNKLTCLIELGNGIERSVHYDQQEHTCVVFMRVNQMEFPGESYQNLFLKHLKENLKFQRAPMKEIHFDYFYMVEAADFSKFLKLVQEYLKTRNQAIRVKKFIMTTSTQDDLVSVIPYLCSRSLKTIEVKSRYEEKLESGVDKLVALDQWRQAEELLMREDTITTPLGKIGLEGFQKADVLLSTISSRDVFELKTKLLTSSTFQKLKISFNSSTIDGLIYNLLGIPYAYYFEYQQEEKNEKNTKIICKRNGKTESELEVKDKGFMEIFYEDLKVILTENNLLLNFFTINVELEQEYRKYWSTCGVSQNLCDWIRSVINFKKNQVENLKFNGNVDQAISILSCFQNVKTIKLDLRKKDVQLKMLLDSDVWNNFNEFMLDFVLEEVTEDNLSDVKEAFYHSPAFTNISITTAVLDKTPIYKIFGTSFAVDPILLSLTTQIPISPDGEEQLHISVSRMFQMIHFSRVKNGVKDLLYVPGLPKNEPEFLMVPDSGKDWLKVFANPLILEVILKYANLFGKHLLRKLCNPIRLCVELVKPDPQIKSIFISLEDSTTIDVKVTLKNLHVKLIRYEQEGDGCAISVYRINPQRIAGVDHKNMFLNNLVDNLKGQKNNLEEFRLDFEDSDGSDFLEVFGYTVQNASIKTEKLITTVQNQGDLLKLLPKLSSLKSINLESSTGKALMLDIDKVSKLEQWIQAEELKMENIVVLTPVSDMEIVHFEKADIVVNQMGSMDVFELKNKLLTFPTFKRLQISFENSLIDGTFYQLMGAPFTMTIHKSIFYYKIPNNPDFALHILYLSTRKSITFSRVEISVVPANGFEENRVEN</sequence>
<feature type="domain" description="DUF38" evidence="1">
    <location>
        <begin position="844"/>
        <end position="970"/>
    </location>
</feature>
<evidence type="ECO:0000259" key="1">
    <source>
        <dbReference type="Pfam" id="PF01827"/>
    </source>
</evidence>
<name>A0A6A5GKN4_CAERE</name>
<feature type="domain" description="DUF38" evidence="1">
    <location>
        <begin position="298"/>
        <end position="431"/>
    </location>
</feature>
<accession>A0A6A5GKN4</accession>
<dbReference type="InterPro" id="IPR040161">
    <property type="entry name" value="FB224"/>
</dbReference>
<dbReference type="GO" id="GO:0045087">
    <property type="term" value="P:innate immune response"/>
    <property type="evidence" value="ECO:0007669"/>
    <property type="project" value="TreeGrafter"/>
</dbReference>
<protein>
    <recommendedName>
        <fullName evidence="1">DUF38 domain-containing protein</fullName>
    </recommendedName>
</protein>
<organism evidence="2 3">
    <name type="scientific">Caenorhabditis remanei</name>
    <name type="common">Caenorhabditis vulgaris</name>
    <dbReference type="NCBI Taxonomy" id="31234"/>
    <lineage>
        <taxon>Eukaryota</taxon>
        <taxon>Metazoa</taxon>
        <taxon>Ecdysozoa</taxon>
        <taxon>Nematoda</taxon>
        <taxon>Chromadorea</taxon>
        <taxon>Rhabditida</taxon>
        <taxon>Rhabditina</taxon>
        <taxon>Rhabditomorpha</taxon>
        <taxon>Rhabditoidea</taxon>
        <taxon>Rhabditidae</taxon>
        <taxon>Peloderinae</taxon>
        <taxon>Caenorhabditis</taxon>
    </lineage>
</organism>
<dbReference type="Pfam" id="PF01827">
    <property type="entry name" value="FTH"/>
    <property type="match status" value="2"/>
</dbReference>
<reference evidence="2 3" key="1">
    <citation type="submission" date="2019-12" db="EMBL/GenBank/DDBJ databases">
        <title>Chromosome-level assembly of the Caenorhabditis remanei genome.</title>
        <authorList>
            <person name="Teterina A.A."/>
            <person name="Willis J.H."/>
            <person name="Phillips P.C."/>
        </authorList>
    </citation>
    <scope>NUCLEOTIDE SEQUENCE [LARGE SCALE GENOMIC DNA]</scope>
    <source>
        <strain evidence="2 3">PX506</strain>
        <tissue evidence="2">Whole organism</tissue>
    </source>
</reference>
<proteinExistence type="predicted"/>
<dbReference type="KEGG" id="crq:GCK72_021735"/>
<dbReference type="EMBL" id="WUAV01000005">
    <property type="protein sequence ID" value="KAF1755166.1"/>
    <property type="molecule type" value="Genomic_DNA"/>
</dbReference>